<comment type="subcellular location">
    <subcellularLocation>
        <location evidence="1">Cell outer membrane</location>
        <topology evidence="1">Multi-pass membrane protein</topology>
    </subcellularLocation>
</comment>
<dbReference type="Proteomes" id="UP000002725">
    <property type="component" value="Chromosome"/>
</dbReference>
<dbReference type="SUPFAM" id="SSF56925">
    <property type="entry name" value="OMPA-like"/>
    <property type="match status" value="1"/>
</dbReference>
<evidence type="ECO:0000259" key="7">
    <source>
        <dbReference type="Pfam" id="PF13505"/>
    </source>
</evidence>
<dbReference type="KEGG" id="paa:Paes_1916"/>
<evidence type="ECO:0000256" key="1">
    <source>
        <dbReference type="ARBA" id="ARBA00004571"/>
    </source>
</evidence>
<dbReference type="PANTHER" id="PTHR35892">
    <property type="entry name" value="OUTER MEMBRANE PROTEIN PAGN-RELATED"/>
    <property type="match status" value="1"/>
</dbReference>
<evidence type="ECO:0000256" key="4">
    <source>
        <dbReference type="ARBA" id="ARBA00022729"/>
    </source>
</evidence>
<dbReference type="RefSeq" id="WP_012506461.1">
    <property type="nucleotide sequence ID" value="NC_011059.1"/>
</dbReference>
<proteinExistence type="predicted"/>
<feature type="signal peptide" evidence="6">
    <location>
        <begin position="1"/>
        <end position="24"/>
    </location>
</feature>
<accession>B4S4N2</accession>
<dbReference type="InterPro" id="IPR027385">
    <property type="entry name" value="Beta-barrel_OMP"/>
</dbReference>
<dbReference type="HOGENOM" id="CLU_057473_3_1_10"/>
<feature type="domain" description="Outer membrane protein beta-barrel" evidence="7">
    <location>
        <begin position="11"/>
        <end position="204"/>
    </location>
</feature>
<dbReference type="Gene3D" id="2.40.160.20">
    <property type="match status" value="1"/>
</dbReference>
<keyword evidence="4 6" id="KW-0732">Signal</keyword>
<sequence>MKKSFMSMMVALFVLLVSSSFAQAAANPYVSLSAGLGLMSNTDVEENGTEYEDVLEYSAGYVVNAAVGLDADMFRLEGAVGYQVNDVDKFDGMELPDGIDAEVSILSFMANGYVDFESEASSITPYVMAGLGVGIVDLEVEGELDGADSETVFAWQLGAGVGIQATENVVVDLGYRYFATGDIADEDDVDVSLGSHNLMAGVRFGF</sequence>
<keyword evidence="5" id="KW-0472">Membrane</keyword>
<evidence type="ECO:0000313" key="9">
    <source>
        <dbReference type="Proteomes" id="UP000002725"/>
    </source>
</evidence>
<dbReference type="Pfam" id="PF13505">
    <property type="entry name" value="OMP_b-brl"/>
    <property type="match status" value="1"/>
</dbReference>
<keyword evidence="2" id="KW-1134">Transmembrane beta strand</keyword>
<feature type="chain" id="PRO_5002822896" evidence="6">
    <location>
        <begin position="25"/>
        <end position="206"/>
    </location>
</feature>
<dbReference type="GO" id="GO:0009279">
    <property type="term" value="C:cell outer membrane"/>
    <property type="evidence" value="ECO:0007669"/>
    <property type="project" value="UniProtKB-SubCell"/>
</dbReference>
<dbReference type="PANTHER" id="PTHR35892:SF2">
    <property type="entry name" value="OUTER MEMBRANE PROTEIN PAGN"/>
    <property type="match status" value="1"/>
</dbReference>
<protein>
    <submittedName>
        <fullName evidence="8">Porin opacity type</fullName>
    </submittedName>
</protein>
<evidence type="ECO:0000256" key="6">
    <source>
        <dbReference type="SAM" id="SignalP"/>
    </source>
</evidence>
<dbReference type="InterPro" id="IPR011250">
    <property type="entry name" value="OMP/PagP_B-barrel"/>
</dbReference>
<evidence type="ECO:0000256" key="3">
    <source>
        <dbReference type="ARBA" id="ARBA00022692"/>
    </source>
</evidence>
<dbReference type="InterPro" id="IPR051723">
    <property type="entry name" value="Bact_OM_Invasion-Related"/>
</dbReference>
<dbReference type="eggNOG" id="COG3637">
    <property type="taxonomic scope" value="Bacteria"/>
</dbReference>
<dbReference type="STRING" id="290512.Paes_1916"/>
<evidence type="ECO:0000256" key="2">
    <source>
        <dbReference type="ARBA" id="ARBA00022452"/>
    </source>
</evidence>
<evidence type="ECO:0000256" key="5">
    <source>
        <dbReference type="ARBA" id="ARBA00023136"/>
    </source>
</evidence>
<organism evidence="8 9">
    <name type="scientific">Prosthecochloris aestuarii (strain DSM 271 / SK 413)</name>
    <dbReference type="NCBI Taxonomy" id="290512"/>
    <lineage>
        <taxon>Bacteria</taxon>
        <taxon>Pseudomonadati</taxon>
        <taxon>Chlorobiota</taxon>
        <taxon>Chlorobiia</taxon>
        <taxon>Chlorobiales</taxon>
        <taxon>Chlorobiaceae</taxon>
        <taxon>Prosthecochloris</taxon>
    </lineage>
</organism>
<name>B4S4N2_PROA2</name>
<dbReference type="AlphaFoldDB" id="B4S4N2"/>
<dbReference type="EMBL" id="CP001108">
    <property type="protein sequence ID" value="ACF46928.1"/>
    <property type="molecule type" value="Genomic_DNA"/>
</dbReference>
<gene>
    <name evidence="8" type="ordered locus">Paes_1916</name>
</gene>
<keyword evidence="9" id="KW-1185">Reference proteome</keyword>
<evidence type="ECO:0000313" key="8">
    <source>
        <dbReference type="EMBL" id="ACF46928.1"/>
    </source>
</evidence>
<keyword evidence="3" id="KW-0812">Transmembrane</keyword>
<reference evidence="8" key="1">
    <citation type="submission" date="2008-06" db="EMBL/GenBank/DDBJ databases">
        <title>Complete sequence of chromosome of Prosthecochloris aestuarii DSM 271.</title>
        <authorList>
            <consortium name="US DOE Joint Genome Institute"/>
            <person name="Lucas S."/>
            <person name="Copeland A."/>
            <person name="Lapidus A."/>
            <person name="Glavina del Rio T."/>
            <person name="Dalin E."/>
            <person name="Tice H."/>
            <person name="Bruce D."/>
            <person name="Goodwin L."/>
            <person name="Pitluck S."/>
            <person name="Schmutz J."/>
            <person name="Larimer F."/>
            <person name="Land M."/>
            <person name="Hauser L."/>
            <person name="Kyrpides N."/>
            <person name="Anderson I."/>
            <person name="Liu Z."/>
            <person name="Li T."/>
            <person name="Zhao F."/>
            <person name="Overmann J."/>
            <person name="Bryant D.A."/>
            <person name="Richardson P."/>
        </authorList>
    </citation>
    <scope>NUCLEOTIDE SEQUENCE [LARGE SCALE GENOMIC DNA]</scope>
    <source>
        <strain evidence="8">DSM 271</strain>
    </source>
</reference>